<dbReference type="PANTHER" id="PTHR43798">
    <property type="entry name" value="MONOACYLGLYCEROL LIPASE"/>
    <property type="match status" value="1"/>
</dbReference>
<accession>A0ABV5T373</accession>
<dbReference type="Gene3D" id="3.40.50.1820">
    <property type="entry name" value="alpha/beta hydrolase"/>
    <property type="match status" value="1"/>
</dbReference>
<feature type="domain" description="AB hydrolase-1" evidence="1">
    <location>
        <begin position="5"/>
        <end position="61"/>
    </location>
</feature>
<keyword evidence="2" id="KW-0378">Hydrolase</keyword>
<evidence type="ECO:0000313" key="3">
    <source>
        <dbReference type="Proteomes" id="UP001589611"/>
    </source>
</evidence>
<proteinExistence type="predicted"/>
<comment type="caution">
    <text evidence="2">The sequence shown here is derived from an EMBL/GenBank/DDBJ whole genome shotgun (WGS) entry which is preliminary data.</text>
</comment>
<dbReference type="InterPro" id="IPR029058">
    <property type="entry name" value="AB_hydrolase_fold"/>
</dbReference>
<dbReference type="PANTHER" id="PTHR43798:SF33">
    <property type="entry name" value="HYDROLASE, PUTATIVE (AFU_ORTHOLOGUE AFUA_2G14860)-RELATED"/>
    <property type="match status" value="1"/>
</dbReference>
<dbReference type="InterPro" id="IPR050266">
    <property type="entry name" value="AB_hydrolase_sf"/>
</dbReference>
<gene>
    <name evidence="2" type="ORF">ACFFPJ_14780</name>
</gene>
<reference evidence="2 3" key="1">
    <citation type="submission" date="2024-09" db="EMBL/GenBank/DDBJ databases">
        <authorList>
            <person name="Sun Q."/>
            <person name="Mori K."/>
        </authorList>
    </citation>
    <scope>NUCLEOTIDE SEQUENCE [LARGE SCALE GENOMIC DNA]</scope>
    <source>
        <strain evidence="2 3">JCM 1342</strain>
    </source>
</reference>
<dbReference type="GO" id="GO:0016787">
    <property type="term" value="F:hydrolase activity"/>
    <property type="evidence" value="ECO:0007669"/>
    <property type="project" value="UniProtKB-KW"/>
</dbReference>
<protein>
    <submittedName>
        <fullName evidence="2">Alpha/beta fold hydrolase</fullName>
    </submittedName>
</protein>
<sequence length="77" mass="8736">MSGRLEELARLPVQLIWGADDTWQVPDWGRKLNKAIPGSELHIIDNCGHFAPEERPHQVATLTIDFLRRCSAAPPRH</sequence>
<dbReference type="InterPro" id="IPR000073">
    <property type="entry name" value="AB_hydrolase_1"/>
</dbReference>
<dbReference type="EMBL" id="JBHMBE010000004">
    <property type="protein sequence ID" value="MFB9647059.1"/>
    <property type="molecule type" value="Genomic_DNA"/>
</dbReference>
<keyword evidence="3" id="KW-1185">Reference proteome</keyword>
<dbReference type="SUPFAM" id="SSF53474">
    <property type="entry name" value="alpha/beta-Hydrolases"/>
    <property type="match status" value="1"/>
</dbReference>
<dbReference type="Proteomes" id="UP001589611">
    <property type="component" value="Unassembled WGS sequence"/>
</dbReference>
<organism evidence="2 3">
    <name type="scientific">Microbacterium terregens</name>
    <dbReference type="NCBI Taxonomy" id="69363"/>
    <lineage>
        <taxon>Bacteria</taxon>
        <taxon>Bacillati</taxon>
        <taxon>Actinomycetota</taxon>
        <taxon>Actinomycetes</taxon>
        <taxon>Micrococcales</taxon>
        <taxon>Microbacteriaceae</taxon>
        <taxon>Microbacterium</taxon>
    </lineage>
</organism>
<name>A0ABV5T373_9MICO</name>
<dbReference type="Pfam" id="PF12697">
    <property type="entry name" value="Abhydrolase_6"/>
    <property type="match status" value="1"/>
</dbReference>
<dbReference type="RefSeq" id="WP_378721732.1">
    <property type="nucleotide sequence ID" value="NZ_JBHMBE010000004.1"/>
</dbReference>
<evidence type="ECO:0000259" key="1">
    <source>
        <dbReference type="Pfam" id="PF12697"/>
    </source>
</evidence>
<evidence type="ECO:0000313" key="2">
    <source>
        <dbReference type="EMBL" id="MFB9647059.1"/>
    </source>
</evidence>